<reference evidence="2" key="2">
    <citation type="journal article" date="2011" name="Proc. Natl. Acad. Sci. U.S.A.">
        <title>Obligate biotrophy features unraveled by the genomic analysis of rust fungi.</title>
        <authorList>
            <person name="Duplessis S."/>
            <person name="Cuomo C.A."/>
            <person name="Lin Y.-C."/>
            <person name="Aerts A."/>
            <person name="Tisserant E."/>
            <person name="Veneault-Fourrey C."/>
            <person name="Joly D.L."/>
            <person name="Hacquard S."/>
            <person name="Amselem J."/>
            <person name="Cantarel B.L."/>
            <person name="Chiu R."/>
            <person name="Coutinho P.M."/>
            <person name="Feau N."/>
            <person name="Field M."/>
            <person name="Frey P."/>
            <person name="Gelhaye E."/>
            <person name="Goldberg J."/>
            <person name="Grabherr M.G."/>
            <person name="Kodira C.D."/>
            <person name="Kohler A."/>
            <person name="Kuees U."/>
            <person name="Lindquist E.A."/>
            <person name="Lucas S.M."/>
            <person name="Mago R."/>
            <person name="Mauceli E."/>
            <person name="Morin E."/>
            <person name="Murat C."/>
            <person name="Pangilinan J.L."/>
            <person name="Park R."/>
            <person name="Pearson M."/>
            <person name="Quesneville H."/>
            <person name="Rouhier N."/>
            <person name="Sakthikumar S."/>
            <person name="Salamov A.A."/>
            <person name="Schmutz J."/>
            <person name="Selles B."/>
            <person name="Shapiro H."/>
            <person name="Tanguay P."/>
            <person name="Tuskan G.A."/>
            <person name="Henrissat B."/>
            <person name="Van de Peer Y."/>
            <person name="Rouze P."/>
            <person name="Ellis J.G."/>
            <person name="Dodds P.N."/>
            <person name="Schein J.E."/>
            <person name="Zhong S."/>
            <person name="Hamelin R.C."/>
            <person name="Grigoriev I.V."/>
            <person name="Szabo L.J."/>
            <person name="Martin F."/>
        </authorList>
    </citation>
    <scope>NUCLEOTIDE SEQUENCE [LARGE SCALE GENOMIC DNA]</scope>
    <source>
        <strain evidence="2">CRL 75-36-700-3 / race SCCL</strain>
    </source>
</reference>
<dbReference type="Proteomes" id="UP000008783">
    <property type="component" value="Unassembled WGS sequence"/>
</dbReference>
<dbReference type="KEGG" id="pgr:PGTG_11568"/>
<accession>E3KM50</accession>
<sequence length="117" mass="12724">MELIDKLLEFCVSGPSTEPSQIPGLFNKIFKTFNVLHIFGEGQSPLVESLILHAVVPSPLSMSCSQIFQNISLQLGKKSDITAHNIQTIITLAYGKALCFDSSPSPNVTTQEPSHPI</sequence>
<dbReference type="OrthoDB" id="2506004at2759"/>
<dbReference type="InParanoid" id="E3KM50"/>
<organism evidence="1 2">
    <name type="scientific">Puccinia graminis f. sp. tritici (strain CRL 75-36-700-3 / race SCCL)</name>
    <name type="common">Black stem rust fungus</name>
    <dbReference type="NCBI Taxonomy" id="418459"/>
    <lineage>
        <taxon>Eukaryota</taxon>
        <taxon>Fungi</taxon>
        <taxon>Dikarya</taxon>
        <taxon>Basidiomycota</taxon>
        <taxon>Pucciniomycotina</taxon>
        <taxon>Pucciniomycetes</taxon>
        <taxon>Pucciniales</taxon>
        <taxon>Pucciniaceae</taxon>
        <taxon>Puccinia</taxon>
    </lineage>
</organism>
<dbReference type="VEuPathDB" id="FungiDB:PGTG_11568"/>
<dbReference type="RefSeq" id="XP_003329818.1">
    <property type="nucleotide sequence ID" value="XM_003329770.1"/>
</dbReference>
<name>E3KM50_PUCGT</name>
<proteinExistence type="predicted"/>
<protein>
    <submittedName>
        <fullName evidence="1">Uncharacterized protein</fullName>
    </submittedName>
</protein>
<gene>
    <name evidence="1" type="ORF">PGTG_11568</name>
</gene>
<dbReference type="HOGENOM" id="CLU_2085963_0_0_1"/>
<dbReference type="OMA" id="NAQWGAP"/>
<dbReference type="AlphaFoldDB" id="E3KM50"/>
<evidence type="ECO:0000313" key="1">
    <source>
        <dbReference type="EMBL" id="EFP85399.1"/>
    </source>
</evidence>
<evidence type="ECO:0000313" key="2">
    <source>
        <dbReference type="Proteomes" id="UP000008783"/>
    </source>
</evidence>
<reference key="1">
    <citation type="submission" date="2007-01" db="EMBL/GenBank/DDBJ databases">
        <title>The Genome Sequence of Puccinia graminis f. sp. tritici Strain CRL 75-36-700-3.</title>
        <authorList>
            <consortium name="The Broad Institute Genome Sequencing Platform"/>
            <person name="Birren B."/>
            <person name="Lander E."/>
            <person name="Galagan J."/>
            <person name="Nusbaum C."/>
            <person name="Devon K."/>
            <person name="Cuomo C."/>
            <person name="Jaffe D."/>
            <person name="Butler J."/>
            <person name="Alvarez P."/>
            <person name="Gnerre S."/>
            <person name="Grabherr M."/>
            <person name="Mauceli E."/>
            <person name="Brockman W."/>
            <person name="Young S."/>
            <person name="LaButti K."/>
            <person name="Sykes S."/>
            <person name="DeCaprio D."/>
            <person name="Crawford M."/>
            <person name="Koehrsen M."/>
            <person name="Engels R."/>
            <person name="Montgomery P."/>
            <person name="Pearson M."/>
            <person name="Howarth C."/>
            <person name="Larson L."/>
            <person name="White J."/>
            <person name="Zeng Q."/>
            <person name="Kodira C."/>
            <person name="Yandava C."/>
            <person name="Alvarado L."/>
            <person name="O'Leary S."/>
            <person name="Szabo L."/>
            <person name="Dean R."/>
            <person name="Schein J."/>
        </authorList>
    </citation>
    <scope>NUCLEOTIDE SEQUENCE</scope>
    <source>
        <strain>CRL 75-36-700-3</strain>
    </source>
</reference>
<dbReference type="GeneID" id="10543948"/>
<dbReference type="EMBL" id="DS178294">
    <property type="protein sequence ID" value="EFP85399.1"/>
    <property type="molecule type" value="Genomic_DNA"/>
</dbReference>
<keyword evidence="2" id="KW-1185">Reference proteome</keyword>